<evidence type="ECO:0000256" key="1">
    <source>
        <dbReference type="SAM" id="SignalP"/>
    </source>
</evidence>
<gene>
    <name evidence="2" type="ORF">LDZ35_01135</name>
</gene>
<dbReference type="EMBL" id="JAIWWW010000001">
    <property type="protein sequence ID" value="MCA4521823.1"/>
    <property type="molecule type" value="Genomic_DNA"/>
</dbReference>
<comment type="caution">
    <text evidence="2">The sequence shown here is derived from an EMBL/GenBank/DDBJ whole genome shotgun (WGS) entry which is preliminary data.</text>
</comment>
<name>A0AAW4SG71_9BACE</name>
<evidence type="ECO:0008006" key="4">
    <source>
        <dbReference type="Google" id="ProtNLM"/>
    </source>
</evidence>
<dbReference type="Proteomes" id="UP001197958">
    <property type="component" value="Unassembled WGS sequence"/>
</dbReference>
<reference evidence="2" key="1">
    <citation type="submission" date="2023-08" db="EMBL/GenBank/DDBJ databases">
        <title>Mucin Metabolism Genes Underlie the Key Renovations of Bacteroides xylanisolvens Genomes in Captive Great Apes.</title>
        <authorList>
            <person name="Nishida A.H."/>
        </authorList>
    </citation>
    <scope>NUCLEOTIDE SEQUENCE</scope>
    <source>
        <strain evidence="2">P19.10B</strain>
    </source>
</reference>
<evidence type="ECO:0000313" key="3">
    <source>
        <dbReference type="Proteomes" id="UP001197958"/>
    </source>
</evidence>
<organism evidence="2 3">
    <name type="scientific">Bacteroides xylanisolvens</name>
    <dbReference type="NCBI Taxonomy" id="371601"/>
    <lineage>
        <taxon>Bacteria</taxon>
        <taxon>Pseudomonadati</taxon>
        <taxon>Bacteroidota</taxon>
        <taxon>Bacteroidia</taxon>
        <taxon>Bacteroidales</taxon>
        <taxon>Bacteroidaceae</taxon>
        <taxon>Bacteroides</taxon>
    </lineage>
</organism>
<accession>A0AAW4SG71</accession>
<proteinExistence type="predicted"/>
<dbReference type="InterPro" id="IPR015915">
    <property type="entry name" value="Kelch-typ_b-propeller"/>
</dbReference>
<protein>
    <recommendedName>
        <fullName evidence="4">Cadherin-like beta sandwich domain-containing protein</fullName>
    </recommendedName>
</protein>
<keyword evidence="1" id="KW-0732">Signal</keyword>
<dbReference type="SUPFAM" id="SSF117281">
    <property type="entry name" value="Kelch motif"/>
    <property type="match status" value="1"/>
</dbReference>
<evidence type="ECO:0000313" key="2">
    <source>
        <dbReference type="EMBL" id="MCA4521823.1"/>
    </source>
</evidence>
<feature type="signal peptide" evidence="1">
    <location>
        <begin position="1"/>
        <end position="23"/>
    </location>
</feature>
<dbReference type="AlphaFoldDB" id="A0AAW4SG71"/>
<dbReference type="RefSeq" id="WP_225450265.1">
    <property type="nucleotide sequence ID" value="NZ_CP183042.1"/>
</dbReference>
<dbReference type="PROSITE" id="PS51257">
    <property type="entry name" value="PROKAR_LIPOPROTEIN"/>
    <property type="match status" value="1"/>
</dbReference>
<sequence length="500" mass="54549">MNRMKDLFWMAVIVLFAAFSSCSDDKNDGTDEGVEAKLLTFGFYAEDNSSILSDDYIATLSSTTAKVTMPAFIDKSALVARFTTNDGNIVLVDGVTQVSGATANDFTAPVDYIVSNGKQNVKYTITVAKSSNMAWVRMPDFTATSVFSGSVLKINPVDQVPYLGFKLKEEEKMAVIKLVDGTTWTAVGSLEGFGGEVSLSNYDFDIDKDGIPYVVYSDNSATTVAGAASLMKWNGTTWNYVGNQGFVNAQSQQLHLRVLDNGETIVSQVNNSNKVSFPRRVLVMSIYQNSWASSELPLLASGTPIYNCNLAKTEHAAYLLVVNRGAVAGVNYGHSVYEYKNGTWSILLNNYVEPNATQTGIVGLDIEAEENGTLYILTSDDAVTSGVYNLRLKKYDPVTKQWSTVGGNPLPLDFKTSTSTSVAISIAPDGTPFVAYRDEQDQDYPKVIYLDNETKQWSDPHKLADIASSNLNIAFSSTGVGYISFTDDNNHAIVFKYTDK</sequence>
<feature type="chain" id="PRO_5043767130" description="Cadherin-like beta sandwich domain-containing protein" evidence="1">
    <location>
        <begin position="24"/>
        <end position="500"/>
    </location>
</feature>
<dbReference type="Gene3D" id="2.60.40.2340">
    <property type="match status" value="1"/>
</dbReference>